<keyword evidence="3" id="KW-1185">Reference proteome</keyword>
<feature type="compositionally biased region" description="Polar residues" evidence="1">
    <location>
        <begin position="1"/>
        <end position="11"/>
    </location>
</feature>
<dbReference type="Proteomes" id="UP000288216">
    <property type="component" value="Unassembled WGS sequence"/>
</dbReference>
<protein>
    <submittedName>
        <fullName evidence="2">Uncharacterized protein</fullName>
    </submittedName>
</protein>
<reference evidence="2 3" key="1">
    <citation type="journal article" date="2018" name="Nat. Ecol. Evol.">
        <title>Shark genomes provide insights into elasmobranch evolution and the origin of vertebrates.</title>
        <authorList>
            <person name="Hara Y"/>
            <person name="Yamaguchi K"/>
            <person name="Onimaru K"/>
            <person name="Kadota M"/>
            <person name="Koyanagi M"/>
            <person name="Keeley SD"/>
            <person name="Tatsumi K"/>
            <person name="Tanaka K"/>
            <person name="Motone F"/>
            <person name="Kageyama Y"/>
            <person name="Nozu R"/>
            <person name="Adachi N"/>
            <person name="Nishimura O"/>
            <person name="Nakagawa R"/>
            <person name="Tanegashima C"/>
            <person name="Kiyatake I"/>
            <person name="Matsumoto R"/>
            <person name="Murakumo K"/>
            <person name="Nishida K"/>
            <person name="Terakita A"/>
            <person name="Kuratani S"/>
            <person name="Sato K"/>
            <person name="Hyodo S Kuraku.S."/>
        </authorList>
    </citation>
    <scope>NUCLEOTIDE SEQUENCE [LARGE SCALE GENOMIC DNA]</scope>
</reference>
<feature type="region of interest" description="Disordered" evidence="1">
    <location>
        <begin position="49"/>
        <end position="69"/>
    </location>
</feature>
<gene>
    <name evidence="2" type="ORF">scyTo_0007496</name>
</gene>
<evidence type="ECO:0000313" key="2">
    <source>
        <dbReference type="EMBL" id="GCB64179.1"/>
    </source>
</evidence>
<proteinExistence type="predicted"/>
<evidence type="ECO:0000313" key="3">
    <source>
        <dbReference type="Proteomes" id="UP000288216"/>
    </source>
</evidence>
<feature type="region of interest" description="Disordered" evidence="1">
    <location>
        <begin position="1"/>
        <end position="27"/>
    </location>
</feature>
<organism evidence="2 3">
    <name type="scientific">Scyliorhinus torazame</name>
    <name type="common">Cloudy catshark</name>
    <name type="synonym">Catulus torazame</name>
    <dbReference type="NCBI Taxonomy" id="75743"/>
    <lineage>
        <taxon>Eukaryota</taxon>
        <taxon>Metazoa</taxon>
        <taxon>Chordata</taxon>
        <taxon>Craniata</taxon>
        <taxon>Vertebrata</taxon>
        <taxon>Chondrichthyes</taxon>
        <taxon>Elasmobranchii</taxon>
        <taxon>Galeomorphii</taxon>
        <taxon>Galeoidea</taxon>
        <taxon>Carcharhiniformes</taxon>
        <taxon>Scyliorhinidae</taxon>
        <taxon>Scyliorhinus</taxon>
    </lineage>
</organism>
<dbReference type="EMBL" id="BFAA01002730">
    <property type="protein sequence ID" value="GCB64179.1"/>
    <property type="molecule type" value="Genomic_DNA"/>
</dbReference>
<evidence type="ECO:0000256" key="1">
    <source>
        <dbReference type="SAM" id="MobiDB-lite"/>
    </source>
</evidence>
<feature type="compositionally biased region" description="Polar residues" evidence="1">
    <location>
        <begin position="55"/>
        <end position="69"/>
    </location>
</feature>
<name>A0A401NTK1_SCYTO</name>
<dbReference type="AlphaFoldDB" id="A0A401NTK1"/>
<accession>A0A401NTK1</accession>
<sequence>MLTEQRTNSGRACSELGGGNHGADRPGPLGLWRHFRRFGVAGEADSEAFQEKLSDQVTEAGSHSKPGSV</sequence>
<comment type="caution">
    <text evidence="2">The sequence shown here is derived from an EMBL/GenBank/DDBJ whole genome shotgun (WGS) entry which is preliminary data.</text>
</comment>